<dbReference type="Proteomes" id="UP000234345">
    <property type="component" value="Unassembled WGS sequence"/>
</dbReference>
<name>A0A7Z7NG64_XANCH</name>
<comment type="caution">
    <text evidence="1">The sequence shown here is derived from an EMBL/GenBank/DDBJ whole genome shotgun (WGS) entry which is preliminary data.</text>
</comment>
<dbReference type="EMBL" id="OCZC01000043">
    <property type="protein sequence ID" value="SOO22321.1"/>
    <property type="molecule type" value="Genomic_DNA"/>
</dbReference>
<gene>
    <name evidence="1" type="ORF">XFF6991_150082</name>
</gene>
<protein>
    <submittedName>
        <fullName evidence="1">Uncharacterized protein</fullName>
    </submittedName>
</protein>
<evidence type="ECO:0000313" key="1">
    <source>
        <dbReference type="EMBL" id="SOO22321.1"/>
    </source>
</evidence>
<proteinExistence type="predicted"/>
<accession>A0A7Z7NG64</accession>
<dbReference type="AlphaFoldDB" id="A0A7Z7NG64"/>
<reference evidence="1 2" key="1">
    <citation type="submission" date="2017-10" db="EMBL/GenBank/DDBJ databases">
        <authorList>
            <person name="Regsiter A."/>
            <person name="William W."/>
        </authorList>
    </citation>
    <scope>NUCLEOTIDE SEQUENCE [LARGE SCALE GENOMIC DNA]</scope>
    <source>
        <strain evidence="1 2">CFBP6991</strain>
    </source>
</reference>
<organism evidence="1 2">
    <name type="scientific">Xanthomonas campestris pv. phaseoli</name>
    <dbReference type="NCBI Taxonomy" id="317013"/>
    <lineage>
        <taxon>Bacteria</taxon>
        <taxon>Pseudomonadati</taxon>
        <taxon>Pseudomonadota</taxon>
        <taxon>Gammaproteobacteria</taxon>
        <taxon>Lysobacterales</taxon>
        <taxon>Lysobacteraceae</taxon>
        <taxon>Xanthomonas</taxon>
    </lineage>
</organism>
<evidence type="ECO:0000313" key="2">
    <source>
        <dbReference type="Proteomes" id="UP000234345"/>
    </source>
</evidence>
<sequence>MFGAFDRHQLRDRRVYTPLMQMPAMRAPDVTV</sequence>